<dbReference type="EMBL" id="FXTI01000003">
    <property type="protein sequence ID" value="SMO57950.1"/>
    <property type="molecule type" value="Genomic_DNA"/>
</dbReference>
<dbReference type="Proteomes" id="UP000315636">
    <property type="component" value="Unassembled WGS sequence"/>
</dbReference>
<evidence type="ECO:0000313" key="1">
    <source>
        <dbReference type="EMBL" id="SMO57950.1"/>
    </source>
</evidence>
<protein>
    <submittedName>
        <fullName evidence="1">Uncharacterized protein</fullName>
    </submittedName>
</protein>
<keyword evidence="2" id="KW-1185">Reference proteome</keyword>
<gene>
    <name evidence="1" type="ORF">SAMN06264849_103312</name>
</gene>
<dbReference type="AlphaFoldDB" id="A0A521CGT4"/>
<accession>A0A521CGT4</accession>
<reference evidence="1 2" key="1">
    <citation type="submission" date="2017-05" db="EMBL/GenBank/DDBJ databases">
        <authorList>
            <person name="Varghese N."/>
            <person name="Submissions S."/>
        </authorList>
    </citation>
    <scope>NUCLEOTIDE SEQUENCE [LARGE SCALE GENOMIC DNA]</scope>
    <source>
        <strain evidence="1 2">DSM 45474</strain>
    </source>
</reference>
<organism evidence="1 2">
    <name type="scientific">Melghirimyces algeriensis</name>
    <dbReference type="NCBI Taxonomy" id="910412"/>
    <lineage>
        <taxon>Bacteria</taxon>
        <taxon>Bacillati</taxon>
        <taxon>Bacillota</taxon>
        <taxon>Bacilli</taxon>
        <taxon>Bacillales</taxon>
        <taxon>Thermoactinomycetaceae</taxon>
        <taxon>Melghirimyces</taxon>
    </lineage>
</organism>
<sequence length="38" mass="4667">MIEHRTPAHKKAKELAKYLRGERPNYDYLKSVFRHLRN</sequence>
<evidence type="ECO:0000313" key="2">
    <source>
        <dbReference type="Proteomes" id="UP000315636"/>
    </source>
</evidence>
<proteinExistence type="predicted"/>
<name>A0A521CGT4_9BACL</name>